<dbReference type="InterPro" id="IPR011761">
    <property type="entry name" value="ATP-grasp"/>
</dbReference>
<evidence type="ECO:0000313" key="3">
    <source>
        <dbReference type="EMBL" id="APZ92533.1"/>
    </source>
</evidence>
<name>A0A1P8WEP4_9PLAN</name>
<dbReference type="Pfam" id="PF02655">
    <property type="entry name" value="ATP-grasp_3"/>
    <property type="match status" value="1"/>
</dbReference>
<dbReference type="GO" id="GO:0046872">
    <property type="term" value="F:metal ion binding"/>
    <property type="evidence" value="ECO:0007669"/>
    <property type="project" value="InterPro"/>
</dbReference>
<dbReference type="AlphaFoldDB" id="A0A1P8WEP4"/>
<dbReference type="Gene3D" id="3.30.470.20">
    <property type="entry name" value="ATP-grasp fold, B domain"/>
    <property type="match status" value="1"/>
</dbReference>
<reference evidence="3 4" key="1">
    <citation type="journal article" date="2016" name="Front. Microbiol.">
        <title>Fuerstia marisgermanicae gen. nov., sp. nov., an Unusual Member of the Phylum Planctomycetes from the German Wadden Sea.</title>
        <authorList>
            <person name="Kohn T."/>
            <person name="Heuer A."/>
            <person name="Jogler M."/>
            <person name="Vollmers J."/>
            <person name="Boedeker C."/>
            <person name="Bunk B."/>
            <person name="Rast P."/>
            <person name="Borchert D."/>
            <person name="Glockner I."/>
            <person name="Freese H.M."/>
            <person name="Klenk H.P."/>
            <person name="Overmann J."/>
            <person name="Kaster A.K."/>
            <person name="Rohde M."/>
            <person name="Wiegand S."/>
            <person name="Jogler C."/>
        </authorList>
    </citation>
    <scope>NUCLEOTIDE SEQUENCE [LARGE SCALE GENOMIC DNA]</scope>
    <source>
        <strain evidence="3 4">NH11</strain>
    </source>
</reference>
<gene>
    <name evidence="3" type="ORF">Fuma_02144</name>
</gene>
<dbReference type="STRING" id="1891926.Fuma_02144"/>
<dbReference type="GO" id="GO:0005524">
    <property type="term" value="F:ATP binding"/>
    <property type="evidence" value="ECO:0007669"/>
    <property type="project" value="UniProtKB-UniRule"/>
</dbReference>
<dbReference type="PROSITE" id="PS00867">
    <property type="entry name" value="CPSASE_2"/>
    <property type="match status" value="1"/>
</dbReference>
<keyword evidence="4" id="KW-1185">Reference proteome</keyword>
<evidence type="ECO:0000259" key="2">
    <source>
        <dbReference type="PROSITE" id="PS50975"/>
    </source>
</evidence>
<proteinExistence type="predicted"/>
<dbReference type="PROSITE" id="PS50975">
    <property type="entry name" value="ATP_GRASP"/>
    <property type="match status" value="1"/>
</dbReference>
<evidence type="ECO:0000256" key="1">
    <source>
        <dbReference type="PROSITE-ProRule" id="PRU00409"/>
    </source>
</evidence>
<dbReference type="KEGG" id="fmr:Fuma_02144"/>
<dbReference type="InterPro" id="IPR005479">
    <property type="entry name" value="CPAse_ATP-bd"/>
</dbReference>
<keyword evidence="1" id="KW-0067">ATP-binding</keyword>
<organism evidence="3 4">
    <name type="scientific">Fuerstiella marisgermanici</name>
    <dbReference type="NCBI Taxonomy" id="1891926"/>
    <lineage>
        <taxon>Bacteria</taxon>
        <taxon>Pseudomonadati</taxon>
        <taxon>Planctomycetota</taxon>
        <taxon>Planctomycetia</taxon>
        <taxon>Planctomycetales</taxon>
        <taxon>Planctomycetaceae</taxon>
        <taxon>Fuerstiella</taxon>
    </lineage>
</organism>
<keyword evidence="1" id="KW-0547">Nucleotide-binding</keyword>
<dbReference type="InterPro" id="IPR003806">
    <property type="entry name" value="ATP-grasp_PylC-type"/>
</dbReference>
<accession>A0A1P8WEP4</accession>
<sequence>MLQDITLVGASVRSLAESAVRDGLVPFCVDMFGDADLLRLLDDVSGEHRNLFRQIASFDQTPDALRDVPPNVPLLVTGGIENDPDLLRTLAQSRPLLGPPPDVISELRNPTLLFPTLEHNGVAVPTWQCAVDGHNFDEHRWLRKSFRSAGGQDVSWLARNTTAKSQTELPQCGSYLQQFLSGPTMSATFFAADECETQLIGVSLQISGASEVFAPEFHFSGNLGPLTVADHLRRQIEHSGQVITQQWAVTGLFGVDFVVHGDRAFVLEVNPRVTASHELYEQSNAEQRGHVAMQMTATAPKAARASIPPRTGRGVPNAGLLRMVVYADEGITLTERDHQKMLQKCCRTDQPLPPAWLADVPQPGARVPAQTPLCSVYLRLEKGLTSQNLGHPAALSAVRSLVDVLPLQTPLKVESLLRRLQVQMTLLETDRHLP</sequence>
<dbReference type="Proteomes" id="UP000187735">
    <property type="component" value="Chromosome"/>
</dbReference>
<feature type="domain" description="ATP-grasp" evidence="2">
    <location>
        <begin position="114"/>
        <end position="299"/>
    </location>
</feature>
<dbReference type="EMBL" id="CP017641">
    <property type="protein sequence ID" value="APZ92533.1"/>
    <property type="molecule type" value="Genomic_DNA"/>
</dbReference>
<protein>
    <submittedName>
        <fullName evidence="3">ATP-grasp domain protein</fullName>
    </submittedName>
</protein>
<dbReference type="RefSeq" id="WP_077024143.1">
    <property type="nucleotide sequence ID" value="NZ_CP017641.1"/>
</dbReference>
<dbReference type="SUPFAM" id="SSF56059">
    <property type="entry name" value="Glutathione synthetase ATP-binding domain-like"/>
    <property type="match status" value="1"/>
</dbReference>
<evidence type="ECO:0000313" key="4">
    <source>
        <dbReference type="Proteomes" id="UP000187735"/>
    </source>
</evidence>
<dbReference type="OrthoDB" id="1804072at2"/>